<protein>
    <submittedName>
        <fullName evidence="1">Cyclic nucleotide-binding domain-containing protein</fullName>
    </submittedName>
</protein>
<proteinExistence type="predicted"/>
<organism evidence="1">
    <name type="scientific">Taenia asiatica</name>
    <name type="common">Asian tapeworm</name>
    <dbReference type="NCBI Taxonomy" id="60517"/>
    <lineage>
        <taxon>Eukaryota</taxon>
        <taxon>Metazoa</taxon>
        <taxon>Spiralia</taxon>
        <taxon>Lophotrochozoa</taxon>
        <taxon>Platyhelminthes</taxon>
        <taxon>Cestoda</taxon>
        <taxon>Eucestoda</taxon>
        <taxon>Cyclophyllidea</taxon>
        <taxon>Taeniidae</taxon>
        <taxon>Taenia</taxon>
    </lineage>
</organism>
<dbReference type="AlphaFoldDB" id="A0A0R3WGW3"/>
<reference evidence="1" key="1">
    <citation type="submission" date="2017-02" db="UniProtKB">
        <authorList>
            <consortium name="WormBaseParasite"/>
        </authorList>
    </citation>
    <scope>IDENTIFICATION</scope>
</reference>
<dbReference type="STRING" id="60517.A0A0R3WGW3"/>
<sequence>LWTRVSVCMLELNSQLVFVDSAVIVSDDAHAMLFDKLLHRPPGYRCSRLVDHWTPRPFFATATDAVSLARISFYASKAYHCILVLRVLSAFLYFLLSNRQTQSVGERRELVPGRWRCVAAGDVRGSEVVDFTSSLEDRANVASGTQGRAFSAVLDMIDLVPTPTVVTI</sequence>
<accession>A0A0R3WGW3</accession>
<name>A0A0R3WGW3_TAEAS</name>
<dbReference type="WBParaSite" id="TASK_0001010601-mRNA-1">
    <property type="protein sequence ID" value="TASK_0001010601-mRNA-1"/>
    <property type="gene ID" value="TASK_0001010601"/>
</dbReference>
<evidence type="ECO:0000313" key="1">
    <source>
        <dbReference type="WBParaSite" id="TASK_0001010601-mRNA-1"/>
    </source>
</evidence>